<dbReference type="Pfam" id="PF10809">
    <property type="entry name" value="DUF2732"/>
    <property type="match status" value="1"/>
</dbReference>
<dbReference type="GeneID" id="66879795"/>
<reference evidence="2 3" key="2">
    <citation type="submission" date="2018-06" db="EMBL/GenBank/DDBJ databases">
        <authorList>
            <consortium name="Pathogen Informatics"/>
            <person name="Doyle S."/>
        </authorList>
    </citation>
    <scope>NUCLEOTIDE SEQUENCE [LARGE SCALE GENOMIC DNA]</scope>
    <source>
        <strain evidence="2 3">NCTC10476</strain>
    </source>
</reference>
<dbReference type="EMBL" id="UHJG01000001">
    <property type="protein sequence ID" value="SUP98255.1"/>
    <property type="molecule type" value="Genomic_DNA"/>
</dbReference>
<accession>A0A0A8VE71</accession>
<proteinExistence type="predicted"/>
<gene>
    <name evidence="1" type="ORF">CSF007_10625</name>
    <name evidence="2" type="ORF">NCTC10476_00033</name>
</gene>
<keyword evidence="3" id="KW-1185">Reference proteome</keyword>
<dbReference type="RefSeq" id="WP_004723295.1">
    <property type="nucleotide sequence ID" value="NZ_CABIHT010000069.1"/>
</dbReference>
<sequence length="65" mass="7439">MSSRKIKNVDLFNDALISERRKQTILTSALLENLANIIIARALCVKESVELLRQESDKIQNQINQ</sequence>
<reference evidence="1" key="1">
    <citation type="journal article" date="2015" name="Genome Announc.">
        <title>Complete Genome Sequence of Yersinia ruckeri Strain CSF007-82, Etiologic Agent of Red Mouth Disease in Salmonid Fish.</title>
        <authorList>
            <person name="Nelson M.C."/>
            <person name="LaPatra S.E."/>
            <person name="Welch T.J."/>
            <person name="Graf J."/>
        </authorList>
    </citation>
    <scope>NUCLEOTIDE SEQUENCE</scope>
    <source>
        <strain evidence="1">CSF007-82</strain>
    </source>
</reference>
<dbReference type="EMBL" id="LN681231">
    <property type="protein sequence ID" value="CEK27875.1"/>
    <property type="molecule type" value="Genomic_DNA"/>
</dbReference>
<evidence type="ECO:0000313" key="2">
    <source>
        <dbReference type="EMBL" id="SUP98255.1"/>
    </source>
</evidence>
<organism evidence="1">
    <name type="scientific">Yersinia ruckeri</name>
    <dbReference type="NCBI Taxonomy" id="29486"/>
    <lineage>
        <taxon>Bacteria</taxon>
        <taxon>Pseudomonadati</taxon>
        <taxon>Pseudomonadota</taxon>
        <taxon>Gammaproteobacteria</taxon>
        <taxon>Enterobacterales</taxon>
        <taxon>Yersiniaceae</taxon>
        <taxon>Yersinia</taxon>
    </lineage>
</organism>
<protein>
    <submittedName>
        <fullName evidence="1">Predicted transcriptional regulator</fullName>
    </submittedName>
    <submittedName>
        <fullName evidence="2">Protein of uncharacterized function (DUF2732)</fullName>
    </submittedName>
</protein>
<dbReference type="InterPro" id="IPR020126">
    <property type="entry name" value="DUF2732"/>
</dbReference>
<dbReference type="Proteomes" id="UP000255169">
    <property type="component" value="Unassembled WGS sequence"/>
</dbReference>
<evidence type="ECO:0000313" key="3">
    <source>
        <dbReference type="Proteomes" id="UP000255169"/>
    </source>
</evidence>
<name>A0A0A8VE71_YERRU</name>
<dbReference type="AlphaFoldDB" id="A0A0A8VE71"/>
<dbReference type="OrthoDB" id="6479126at2"/>
<evidence type="ECO:0000313" key="1">
    <source>
        <dbReference type="EMBL" id="CEK27875.1"/>
    </source>
</evidence>